<dbReference type="PANTHER" id="PTHR48061">
    <property type="entry name" value="LEUCINE-RICH REPEAT RECEPTOR PROTEIN KINASE EMS1-LIKE-RELATED"/>
    <property type="match status" value="1"/>
</dbReference>
<dbReference type="Pfam" id="PF00560">
    <property type="entry name" value="LRR_1"/>
    <property type="match status" value="10"/>
</dbReference>
<keyword evidence="5 11" id="KW-0812">Transmembrane</keyword>
<dbReference type="SMART" id="SM00365">
    <property type="entry name" value="LRR_SD22"/>
    <property type="match status" value="5"/>
</dbReference>
<dbReference type="FunFam" id="3.80.10.10:FF:000095">
    <property type="entry name" value="LRR receptor-like serine/threonine-protein kinase GSO1"/>
    <property type="match status" value="2"/>
</dbReference>
<evidence type="ECO:0000259" key="13">
    <source>
        <dbReference type="Pfam" id="PF08263"/>
    </source>
</evidence>
<dbReference type="Gene3D" id="3.80.10.10">
    <property type="entry name" value="Ribonuclease Inhibitor"/>
    <property type="match status" value="3"/>
</dbReference>
<proteinExistence type="inferred from homology"/>
<dbReference type="SUPFAM" id="SSF52058">
    <property type="entry name" value="L domain-like"/>
    <property type="match status" value="2"/>
</dbReference>
<evidence type="ECO:0000256" key="3">
    <source>
        <dbReference type="ARBA" id="ARBA00022475"/>
    </source>
</evidence>
<evidence type="ECO:0000256" key="2">
    <source>
        <dbReference type="ARBA" id="ARBA00009592"/>
    </source>
</evidence>
<dbReference type="InterPro" id="IPR003591">
    <property type="entry name" value="Leu-rich_rpt_typical-subtyp"/>
</dbReference>
<evidence type="ECO:0000256" key="6">
    <source>
        <dbReference type="ARBA" id="ARBA00022729"/>
    </source>
</evidence>
<dbReference type="AlphaFoldDB" id="A0A161Y2D7"/>
<evidence type="ECO:0000256" key="9">
    <source>
        <dbReference type="ARBA" id="ARBA00023136"/>
    </source>
</evidence>
<keyword evidence="9 11" id="KW-0472">Membrane</keyword>
<feature type="signal peptide" evidence="12">
    <location>
        <begin position="1"/>
        <end position="24"/>
    </location>
</feature>
<comment type="similarity">
    <text evidence="2">Belongs to the RLP family.</text>
</comment>
<feature type="transmembrane region" description="Helical" evidence="11">
    <location>
        <begin position="809"/>
        <end position="827"/>
    </location>
</feature>
<sequence>MWSLGQYTIISTLVLLLQPYVAVSSPSGATTHLSPNMQKLALFQIKQSLSINACDHVICVEERLPSYPKTMDWSMNSDCCKWNGVTCNQTTGDVIGLDLSCSCLEGSIPSNSTLFQLSYLQTLNFRANDLNGILPERIFHLPNLKQLNADGNFNLTTILPKINWGSRSSLQMLSLQETTISGGIPHSVGYLKSVTIFSLSSCKITGLIPKFIGNLAQLTELNLNYNNFSGPIPDSFANLQNLKYLSLRDNKISGQFPTWVASLTQLKFLDLSGNFLSRPLPSNLTARCLPKLMLLNLSYNLFNGTIPSWLFDLPSITRLFVDHNGFTGQLNEFKSSTLLTFNCANNLLSGTIPQSLSKLASLISFDISYNNFSGVVKITTLNPNIVDLGLASCKIMKIPHYIRSLEKLRYLDLSNNQIGGEIPQWIWKGSLNQLNLSYNYFNGGLQHLPENRLIFLNLQHNKLKGSLPASICNSSSLEVLNLSNNNLSGVLPVCPRSLNYSLAVLDLRMNRIRGSLPSSLSNFRELKSLNLYGNEVEGTIPLSFAKFDNLEVLDLGSNHLKDTFPQWLEALPNLQVLILKSNKFHSTINSLSKIQHPFPSLRIIDLSNNEFSGPLPAKYIENFKGMMNGDANKIESIYMGNSYYRDTVKMVIKGVELEFVRILTVFTTINLSGNSFEGDIPESIGNLKSLRHLNLSHNHLSGHISSLIGELFMLESLDLSFNRLVGVIPQELAGIYTLSRLNLSHNDLNGHIPVGTQFQTFENDSYVGNLALCGPPLSKKCKREFIEMQDEEDEDADYFFSGFTWEAVVIGYGSGVVVGFAVGYIMFRTRDPKWITGIIIKKIGLKVRRSEIRRFF</sequence>
<dbReference type="KEGG" id="dcr:108213580"/>
<dbReference type="GO" id="GO:0051707">
    <property type="term" value="P:response to other organism"/>
    <property type="evidence" value="ECO:0007669"/>
    <property type="project" value="UniProtKB-ARBA"/>
</dbReference>
<dbReference type="STRING" id="79200.A0A161Y2D7"/>
<keyword evidence="4" id="KW-0433">Leucine-rich repeat</keyword>
<dbReference type="InterPro" id="IPR013210">
    <property type="entry name" value="LRR_N_plant-typ"/>
</dbReference>
<keyword evidence="6 12" id="KW-0732">Signal</keyword>
<dbReference type="Gramene" id="KZN03327">
    <property type="protein sequence ID" value="KZN03327"/>
    <property type="gene ID" value="DCAR_012083"/>
</dbReference>
<reference evidence="14" key="1">
    <citation type="journal article" date="2016" name="Nat. Genet.">
        <title>A high-quality carrot genome assembly provides new insights into carotenoid accumulation and asterid genome evolution.</title>
        <authorList>
            <person name="Iorizzo M."/>
            <person name="Ellison S."/>
            <person name="Senalik D."/>
            <person name="Zeng P."/>
            <person name="Satapoomin P."/>
            <person name="Huang J."/>
            <person name="Bowman M."/>
            <person name="Iovene M."/>
            <person name="Sanseverino W."/>
            <person name="Cavagnaro P."/>
            <person name="Yildiz M."/>
            <person name="Macko-Podgorni A."/>
            <person name="Moranska E."/>
            <person name="Grzebelus E."/>
            <person name="Grzebelus D."/>
            <person name="Ashrafi H."/>
            <person name="Zheng Z."/>
            <person name="Cheng S."/>
            <person name="Spooner D."/>
            <person name="Van Deynze A."/>
            <person name="Simon P."/>
        </authorList>
    </citation>
    <scope>NUCLEOTIDE SEQUENCE [LARGE SCALE GENOMIC DNA]</scope>
    <source>
        <tissue evidence="14">Leaf</tissue>
    </source>
</reference>
<protein>
    <recommendedName>
        <fullName evidence="13">Leucine-rich repeat-containing N-terminal plant-type domain-containing protein</fullName>
    </recommendedName>
</protein>
<dbReference type="OrthoDB" id="442066at2759"/>
<feature type="chain" id="PRO_5007829449" description="Leucine-rich repeat-containing N-terminal plant-type domain-containing protein" evidence="12">
    <location>
        <begin position="25"/>
        <end position="856"/>
    </location>
</feature>
<reference evidence="15" key="2">
    <citation type="submission" date="2022-03" db="EMBL/GenBank/DDBJ databases">
        <title>Draft title - Genomic analysis of global carrot germplasm unveils the trajectory of domestication and the origin of high carotenoid orange carrot.</title>
        <authorList>
            <person name="Iorizzo M."/>
            <person name="Ellison S."/>
            <person name="Senalik D."/>
            <person name="Macko-Podgorni A."/>
            <person name="Grzebelus D."/>
            <person name="Bostan H."/>
            <person name="Rolling W."/>
            <person name="Curaba J."/>
            <person name="Simon P."/>
        </authorList>
    </citation>
    <scope>NUCLEOTIDE SEQUENCE</scope>
    <source>
        <tissue evidence="15">Leaf</tissue>
    </source>
</reference>
<evidence type="ECO:0000313" key="14">
    <source>
        <dbReference type="EMBL" id="KZN03327.1"/>
    </source>
</evidence>
<dbReference type="FunFam" id="3.80.10.10:FF:000041">
    <property type="entry name" value="LRR receptor-like serine/threonine-protein kinase ERECTA"/>
    <property type="match status" value="1"/>
</dbReference>
<dbReference type="GO" id="GO:0005886">
    <property type="term" value="C:plasma membrane"/>
    <property type="evidence" value="ECO:0007669"/>
    <property type="project" value="UniProtKB-SubCell"/>
</dbReference>
<dbReference type="PROSITE" id="PS51450">
    <property type="entry name" value="LRR"/>
    <property type="match status" value="2"/>
</dbReference>
<evidence type="ECO:0000256" key="5">
    <source>
        <dbReference type="ARBA" id="ARBA00022692"/>
    </source>
</evidence>
<evidence type="ECO:0000256" key="10">
    <source>
        <dbReference type="ARBA" id="ARBA00023180"/>
    </source>
</evidence>
<dbReference type="GO" id="GO:0006952">
    <property type="term" value="P:defense response"/>
    <property type="evidence" value="ECO:0007669"/>
    <property type="project" value="UniProtKB-ARBA"/>
</dbReference>
<dbReference type="Pfam" id="PF13855">
    <property type="entry name" value="LRR_8"/>
    <property type="match status" value="2"/>
</dbReference>
<accession>A0A161Y2D7</accession>
<dbReference type="InterPro" id="IPR001611">
    <property type="entry name" value="Leu-rich_rpt"/>
</dbReference>
<dbReference type="EMBL" id="CP093345">
    <property type="protein sequence ID" value="WOG94397.1"/>
    <property type="molecule type" value="Genomic_DNA"/>
</dbReference>
<keyword evidence="3" id="KW-1003">Cell membrane</keyword>
<dbReference type="InterPro" id="IPR032675">
    <property type="entry name" value="LRR_dom_sf"/>
</dbReference>
<dbReference type="Pfam" id="PF08263">
    <property type="entry name" value="LRRNT_2"/>
    <property type="match status" value="1"/>
</dbReference>
<keyword evidence="16" id="KW-1185">Reference proteome</keyword>
<name>A0A161Y2D7_DAUCS</name>
<organism evidence="14">
    <name type="scientific">Daucus carota subsp. sativus</name>
    <name type="common">Carrot</name>
    <dbReference type="NCBI Taxonomy" id="79200"/>
    <lineage>
        <taxon>Eukaryota</taxon>
        <taxon>Viridiplantae</taxon>
        <taxon>Streptophyta</taxon>
        <taxon>Embryophyta</taxon>
        <taxon>Tracheophyta</taxon>
        <taxon>Spermatophyta</taxon>
        <taxon>Magnoliopsida</taxon>
        <taxon>eudicotyledons</taxon>
        <taxon>Gunneridae</taxon>
        <taxon>Pentapetalae</taxon>
        <taxon>asterids</taxon>
        <taxon>campanulids</taxon>
        <taxon>Apiales</taxon>
        <taxon>Apiaceae</taxon>
        <taxon>Apioideae</taxon>
        <taxon>Scandiceae</taxon>
        <taxon>Daucinae</taxon>
        <taxon>Daucus</taxon>
        <taxon>Daucus sect. Daucus</taxon>
    </lineage>
</organism>
<evidence type="ECO:0000256" key="12">
    <source>
        <dbReference type="SAM" id="SignalP"/>
    </source>
</evidence>
<dbReference type="InterPro" id="IPR046956">
    <property type="entry name" value="RLP23-like"/>
</dbReference>
<feature type="domain" description="Leucine-rich repeat-containing N-terminal plant-type" evidence="13">
    <location>
        <begin position="36"/>
        <end position="88"/>
    </location>
</feature>
<evidence type="ECO:0000256" key="4">
    <source>
        <dbReference type="ARBA" id="ARBA00022614"/>
    </source>
</evidence>
<comment type="subcellular location">
    <subcellularLocation>
        <location evidence="1">Cell membrane</location>
        <topology evidence="1">Single-pass type I membrane protein</topology>
    </subcellularLocation>
</comment>
<dbReference type="SMART" id="SM00369">
    <property type="entry name" value="LRR_TYP"/>
    <property type="match status" value="9"/>
</dbReference>
<dbReference type="PRINTS" id="PR00019">
    <property type="entry name" value="LEURICHRPT"/>
</dbReference>
<keyword evidence="7" id="KW-0677">Repeat</keyword>
<evidence type="ECO:0000256" key="8">
    <source>
        <dbReference type="ARBA" id="ARBA00022989"/>
    </source>
</evidence>
<dbReference type="OMA" id="WFIAIAD"/>
<keyword evidence="10" id="KW-0325">Glycoprotein</keyword>
<dbReference type="Proteomes" id="UP000077755">
    <property type="component" value="Chromosome 3"/>
</dbReference>
<gene>
    <name evidence="14" type="ORF">DCAR_012083</name>
    <name evidence="15" type="ORF">DCAR_0313692</name>
</gene>
<evidence type="ECO:0000313" key="16">
    <source>
        <dbReference type="Proteomes" id="UP000077755"/>
    </source>
</evidence>
<evidence type="ECO:0000256" key="7">
    <source>
        <dbReference type="ARBA" id="ARBA00022737"/>
    </source>
</evidence>
<evidence type="ECO:0000313" key="15">
    <source>
        <dbReference type="EMBL" id="WOG94397.1"/>
    </source>
</evidence>
<dbReference type="EMBL" id="LNRQ01000003">
    <property type="protein sequence ID" value="KZN03327.1"/>
    <property type="molecule type" value="Genomic_DNA"/>
</dbReference>
<evidence type="ECO:0000256" key="1">
    <source>
        <dbReference type="ARBA" id="ARBA00004251"/>
    </source>
</evidence>
<keyword evidence="8 11" id="KW-1133">Transmembrane helix</keyword>
<dbReference type="PANTHER" id="PTHR48061:SF36">
    <property type="entry name" value="RECEPTOR-LIKE PROTEIN 12"/>
    <property type="match status" value="1"/>
</dbReference>
<evidence type="ECO:0000256" key="11">
    <source>
        <dbReference type="SAM" id="Phobius"/>
    </source>
</evidence>